<dbReference type="GO" id="GO:0003690">
    <property type="term" value="F:double-stranded DNA binding"/>
    <property type="evidence" value="ECO:0007669"/>
    <property type="project" value="InterPro"/>
</dbReference>
<sequence>MYTGVDDGYCDGSGVVAEDEPEPFTIRLLVGDNDDVTVDAFVGTDECSHIVLPRKLGTVHLCRSVIRSIETARIFYFEEFPRRDKVTYMYYTGRLEVLNENFPAADHKLSYALTHCSPLREANIRIILKFLIPVKLSLGILPKPSLLEKYNLLEYNNVVQALKRGDLRLLRHALQEHEDHYFIQKQKDPSKAHQLKLEVIVKALKWIEMDMDLDEVECIMTILIYKNLVKGTLLTRAK</sequence>
<dbReference type="AlphaFoldDB" id="A0A6A2XIB0"/>
<evidence type="ECO:0000313" key="2">
    <source>
        <dbReference type="Proteomes" id="UP000436088"/>
    </source>
</evidence>
<dbReference type="SMART" id="SM00753">
    <property type="entry name" value="PAM"/>
    <property type="match status" value="1"/>
</dbReference>
<comment type="caution">
    <text evidence="1">The sequence shown here is derived from an EMBL/GenBank/DDBJ whole genome shotgun (WGS) entry which is preliminary data.</text>
</comment>
<dbReference type="GO" id="GO:0070390">
    <property type="term" value="C:transcription export complex 2"/>
    <property type="evidence" value="ECO:0007669"/>
    <property type="project" value="TreeGrafter"/>
</dbReference>
<keyword evidence="2" id="KW-1185">Reference proteome</keyword>
<dbReference type="InterPro" id="IPR045114">
    <property type="entry name" value="Csn12-like"/>
</dbReference>
<dbReference type="GO" id="GO:0016973">
    <property type="term" value="P:poly(A)+ mRNA export from nucleus"/>
    <property type="evidence" value="ECO:0007669"/>
    <property type="project" value="TreeGrafter"/>
</dbReference>
<protein>
    <submittedName>
        <fullName evidence="1">Detected protein of confused Function</fullName>
    </submittedName>
</protein>
<reference evidence="1" key="1">
    <citation type="submission" date="2019-09" db="EMBL/GenBank/DDBJ databases">
        <title>Draft genome information of white flower Hibiscus syriacus.</title>
        <authorList>
            <person name="Kim Y.-M."/>
        </authorList>
    </citation>
    <scope>NUCLEOTIDE SEQUENCE [LARGE SCALE GENOMIC DNA]</scope>
    <source>
        <strain evidence="1">YM2019G1</strain>
    </source>
</reference>
<dbReference type="Gene3D" id="1.10.10.10">
    <property type="entry name" value="Winged helix-like DNA-binding domain superfamily/Winged helix DNA-binding domain"/>
    <property type="match status" value="1"/>
</dbReference>
<dbReference type="GO" id="GO:0006368">
    <property type="term" value="P:transcription elongation by RNA polymerase II"/>
    <property type="evidence" value="ECO:0007669"/>
    <property type="project" value="TreeGrafter"/>
</dbReference>
<dbReference type="PANTHER" id="PTHR12732:SF0">
    <property type="entry name" value="PCI DOMAIN-CONTAINING PROTEIN 2"/>
    <property type="match status" value="1"/>
</dbReference>
<dbReference type="GO" id="GO:0003723">
    <property type="term" value="F:RNA binding"/>
    <property type="evidence" value="ECO:0007669"/>
    <property type="project" value="InterPro"/>
</dbReference>
<organism evidence="1 2">
    <name type="scientific">Hibiscus syriacus</name>
    <name type="common">Rose of Sharon</name>
    <dbReference type="NCBI Taxonomy" id="106335"/>
    <lineage>
        <taxon>Eukaryota</taxon>
        <taxon>Viridiplantae</taxon>
        <taxon>Streptophyta</taxon>
        <taxon>Embryophyta</taxon>
        <taxon>Tracheophyta</taxon>
        <taxon>Spermatophyta</taxon>
        <taxon>Magnoliopsida</taxon>
        <taxon>eudicotyledons</taxon>
        <taxon>Gunneridae</taxon>
        <taxon>Pentapetalae</taxon>
        <taxon>rosids</taxon>
        <taxon>malvids</taxon>
        <taxon>Malvales</taxon>
        <taxon>Malvaceae</taxon>
        <taxon>Malvoideae</taxon>
        <taxon>Hibiscus</taxon>
    </lineage>
</organism>
<proteinExistence type="predicted"/>
<name>A0A6A2XIB0_HIBSY</name>
<gene>
    <name evidence="1" type="ORF">F3Y22_tig00112488pilonHSYRG00135</name>
</gene>
<dbReference type="GO" id="GO:0000973">
    <property type="term" value="P:post-transcriptional tethering of RNA polymerase II gene DNA at nuclear periphery"/>
    <property type="evidence" value="ECO:0007669"/>
    <property type="project" value="TreeGrafter"/>
</dbReference>
<dbReference type="InterPro" id="IPR036388">
    <property type="entry name" value="WH-like_DNA-bd_sf"/>
</dbReference>
<dbReference type="Proteomes" id="UP000436088">
    <property type="component" value="Unassembled WGS sequence"/>
</dbReference>
<dbReference type="PANTHER" id="PTHR12732">
    <property type="entry name" value="UNCHARACTERIZED PROTEASOME COMPONENT REGION PCI-CONTAINING"/>
    <property type="match status" value="1"/>
</dbReference>
<evidence type="ECO:0000313" key="1">
    <source>
        <dbReference type="EMBL" id="KAE8666885.1"/>
    </source>
</evidence>
<dbReference type="EMBL" id="VEPZ02001591">
    <property type="protein sequence ID" value="KAE8666885.1"/>
    <property type="molecule type" value="Genomic_DNA"/>
</dbReference>
<accession>A0A6A2XIB0</accession>